<evidence type="ECO:0000313" key="5">
    <source>
        <dbReference type="EMBL" id="KAF5367381.1"/>
    </source>
</evidence>
<evidence type="ECO:0000259" key="4">
    <source>
        <dbReference type="PROSITE" id="PS50219"/>
    </source>
</evidence>
<name>A0A8H5GLU0_9AGAR</name>
<dbReference type="GO" id="GO:0035556">
    <property type="term" value="P:intracellular signal transduction"/>
    <property type="evidence" value="ECO:0007669"/>
    <property type="project" value="InterPro"/>
</dbReference>
<dbReference type="SUPFAM" id="SSF48065">
    <property type="entry name" value="DBL homology domain (DH-domain)"/>
    <property type="match status" value="1"/>
</dbReference>
<feature type="compositionally biased region" description="Low complexity" evidence="2">
    <location>
        <begin position="175"/>
        <end position="197"/>
    </location>
</feature>
<dbReference type="InterPro" id="IPR001180">
    <property type="entry name" value="CNH_dom"/>
</dbReference>
<dbReference type="InterPro" id="IPR000219">
    <property type="entry name" value="DH_dom"/>
</dbReference>
<dbReference type="AlphaFoldDB" id="A0A8H5GLU0"/>
<evidence type="ECO:0008006" key="7">
    <source>
        <dbReference type="Google" id="ProtNLM"/>
    </source>
</evidence>
<organism evidence="5 6">
    <name type="scientific">Tetrapyrgos nigripes</name>
    <dbReference type="NCBI Taxonomy" id="182062"/>
    <lineage>
        <taxon>Eukaryota</taxon>
        <taxon>Fungi</taxon>
        <taxon>Dikarya</taxon>
        <taxon>Basidiomycota</taxon>
        <taxon>Agaricomycotina</taxon>
        <taxon>Agaricomycetes</taxon>
        <taxon>Agaricomycetidae</taxon>
        <taxon>Agaricales</taxon>
        <taxon>Marasmiineae</taxon>
        <taxon>Marasmiaceae</taxon>
        <taxon>Tetrapyrgos</taxon>
    </lineage>
</organism>
<protein>
    <recommendedName>
        <fullName evidence="7">Rho1 guanine nucleotide exchange factor 1</fullName>
    </recommendedName>
</protein>
<dbReference type="SUPFAM" id="SSF50729">
    <property type="entry name" value="PH domain-like"/>
    <property type="match status" value="1"/>
</dbReference>
<feature type="compositionally biased region" description="Low complexity" evidence="2">
    <location>
        <begin position="101"/>
        <end position="112"/>
    </location>
</feature>
<keyword evidence="1" id="KW-0344">Guanine-nucleotide releasing factor</keyword>
<comment type="caution">
    <text evidence="5">The sequence shown here is derived from an EMBL/GenBank/DDBJ whole genome shotgun (WGS) entry which is preliminary data.</text>
</comment>
<feature type="compositionally biased region" description="Polar residues" evidence="2">
    <location>
        <begin position="136"/>
        <end position="152"/>
    </location>
</feature>
<gene>
    <name evidence="5" type="ORF">D9758_003697</name>
</gene>
<feature type="domain" description="DH" evidence="3">
    <location>
        <begin position="258"/>
        <end position="453"/>
    </location>
</feature>
<feature type="region of interest" description="Disordered" evidence="2">
    <location>
        <begin position="1"/>
        <end position="210"/>
    </location>
</feature>
<feature type="domain" description="CNH" evidence="4">
    <location>
        <begin position="667"/>
        <end position="983"/>
    </location>
</feature>
<dbReference type="InterPro" id="IPR052233">
    <property type="entry name" value="Rho-type_GEFs"/>
</dbReference>
<sequence>MQQHPNRPEVQIPRSALPPGAQQPAPPSPSSRGYFTPWAFEISPPPSYPQQQPSQQYSSLRNPWDEAPPQQYNSLRNPWSDEDSPTTPVRHRTHSMTNLPSFSSSRLSRTTSAGVQNSTPPVSFPEPQVHRATSAKPISSNNSPSYLQTSFSIGHRPTRSDVPSSNGLRLHRDPSNTSLLSESSSYYQNDDYYNSSQEGDDPSQGDADSISDQLSNISLAGEEGIRLFQSGELPEIEQEWHKLVPPEAIDALGKTEVQRQSVIFEVFKAERGYVADLEAVQDVFITPLERADPPIIRPSILPGFIAEVFGNFDQILSHHQRMLGALFERQREQHPLVQSIADIVLDTTLKQTFRTAYETYIKHYPLAESHHRKELGSNPKYQAFIQSASSDPRIRKRDLITFLSRPVTRLPRLNLLLEQILKLTDKEYDHPDQETLPIILGILSDCIKSTQPGIEAAESKVKFWGLCESLVYQKGEIIDMDLYDKSRTLVYSGPVSRRNRSENSVTGWSTWTELSAALMDNYCKLFNWVHVMYAYRPNSSSHSRRDSSKRGHQTTSHVPGSFKSPPETRKESQKGGTVLGALLNTSVSVYPFTIYHAGNKMTRRYTLYVMSEAIRTKWYNAFVDALAVYKARQEGNMFFAPNLSLSDKFFRVASEKTANTGVNNKLTGKIISAVPFVSGGRNFIAASTSTGIYVSIKGREEFRKVLNYRNAKSLAALQSFGNKHFNKFVIYAESTLLAYSLDLLARVALGDAQAKVLDASVEHISGKDTNVIFFKYLHIGQRVLVIYASKRLLQSSLSLKVLEAVDISSATLGTQGKHSTSQSFRAFGDAGYVPKDAYDVTPLVKTIGICAKDGIVVVDPTNLVNSAVTVVPDFSGSSSNVPMGNLKNRLEGANPLGLVRSKADELLVVYDTMGAYITKHGRPTRQSGFIKWDAQAQSFATRGAHILLFSPSFIEVRYILTGRLVQVIDGQDIRLMYSGPSPASTDNILVVMKGDRDDENGISEKIVELVETSEISGMQTPTTANPAMWAEWDM</sequence>
<dbReference type="Gene3D" id="1.20.900.10">
    <property type="entry name" value="Dbl homology (DH) domain"/>
    <property type="match status" value="1"/>
</dbReference>
<dbReference type="PROSITE" id="PS50219">
    <property type="entry name" value="CNH"/>
    <property type="match status" value="1"/>
</dbReference>
<dbReference type="SMART" id="SM00325">
    <property type="entry name" value="RhoGEF"/>
    <property type="match status" value="1"/>
</dbReference>
<keyword evidence="6" id="KW-1185">Reference proteome</keyword>
<dbReference type="Pfam" id="PF00780">
    <property type="entry name" value="CNH"/>
    <property type="match status" value="1"/>
</dbReference>
<dbReference type="EMBL" id="JAACJM010000019">
    <property type="protein sequence ID" value="KAF5367381.1"/>
    <property type="molecule type" value="Genomic_DNA"/>
</dbReference>
<dbReference type="InterPro" id="IPR035899">
    <property type="entry name" value="DBL_dom_sf"/>
</dbReference>
<dbReference type="CDD" id="cd00160">
    <property type="entry name" value="RhoGEF"/>
    <property type="match status" value="1"/>
</dbReference>
<evidence type="ECO:0000259" key="3">
    <source>
        <dbReference type="PROSITE" id="PS50010"/>
    </source>
</evidence>
<dbReference type="PROSITE" id="PS50010">
    <property type="entry name" value="DH_2"/>
    <property type="match status" value="1"/>
</dbReference>
<dbReference type="PANTHER" id="PTHR46572">
    <property type="entry name" value="RHO1 GDP-GTP EXCHANGE PROTEIN 1-RELATED"/>
    <property type="match status" value="1"/>
</dbReference>
<dbReference type="PANTHER" id="PTHR46572:SF1">
    <property type="entry name" value="RHO1 GUANINE NUCLEOTIDE EXCHANGE FACTOR TUS1"/>
    <property type="match status" value="1"/>
</dbReference>
<dbReference type="Pfam" id="PF00621">
    <property type="entry name" value="RhoGEF"/>
    <property type="match status" value="1"/>
</dbReference>
<dbReference type="Proteomes" id="UP000559256">
    <property type="component" value="Unassembled WGS sequence"/>
</dbReference>
<dbReference type="OrthoDB" id="2272012at2759"/>
<accession>A0A8H5GLU0</accession>
<dbReference type="PROSITE" id="PS00741">
    <property type="entry name" value="DH_1"/>
    <property type="match status" value="1"/>
</dbReference>
<feature type="region of interest" description="Disordered" evidence="2">
    <location>
        <begin position="539"/>
        <end position="574"/>
    </location>
</feature>
<evidence type="ECO:0000313" key="6">
    <source>
        <dbReference type="Proteomes" id="UP000559256"/>
    </source>
</evidence>
<dbReference type="InterPro" id="IPR001331">
    <property type="entry name" value="GDS_CDC24_CS"/>
</dbReference>
<reference evidence="5 6" key="1">
    <citation type="journal article" date="2020" name="ISME J.">
        <title>Uncovering the hidden diversity of litter-decomposition mechanisms in mushroom-forming fungi.</title>
        <authorList>
            <person name="Floudas D."/>
            <person name="Bentzer J."/>
            <person name="Ahren D."/>
            <person name="Johansson T."/>
            <person name="Persson P."/>
            <person name="Tunlid A."/>
        </authorList>
    </citation>
    <scope>NUCLEOTIDE SEQUENCE [LARGE SCALE GENOMIC DNA]</scope>
    <source>
        <strain evidence="5 6">CBS 291.85</strain>
    </source>
</reference>
<proteinExistence type="predicted"/>
<feature type="compositionally biased region" description="Low complexity" evidence="2">
    <location>
        <begin position="49"/>
        <end position="59"/>
    </location>
</feature>
<evidence type="ECO:0000256" key="2">
    <source>
        <dbReference type="SAM" id="MobiDB-lite"/>
    </source>
</evidence>
<evidence type="ECO:0000256" key="1">
    <source>
        <dbReference type="ARBA" id="ARBA00022658"/>
    </source>
</evidence>
<dbReference type="GO" id="GO:0005085">
    <property type="term" value="F:guanyl-nucleotide exchange factor activity"/>
    <property type="evidence" value="ECO:0007669"/>
    <property type="project" value="UniProtKB-KW"/>
</dbReference>